<reference evidence="1" key="1">
    <citation type="submission" date="2022-02" db="EMBL/GenBank/DDBJ databases">
        <title>Plant Genome Project.</title>
        <authorList>
            <person name="Zhang R.-G."/>
        </authorList>
    </citation>
    <scope>NUCLEOTIDE SEQUENCE</scope>
    <source>
        <strain evidence="1">AT1</strain>
    </source>
</reference>
<proteinExistence type="predicted"/>
<accession>A0ACC0N0V8</accession>
<evidence type="ECO:0000313" key="1">
    <source>
        <dbReference type="EMBL" id="KAI8546357.1"/>
    </source>
</evidence>
<dbReference type="EMBL" id="CM046394">
    <property type="protein sequence ID" value="KAI8546357.1"/>
    <property type="molecule type" value="Genomic_DNA"/>
</dbReference>
<protein>
    <submittedName>
        <fullName evidence="1">Uncharacterized protein</fullName>
    </submittedName>
</protein>
<gene>
    <name evidence="1" type="ORF">RHMOL_Rhmol07G0110600</name>
</gene>
<dbReference type="Proteomes" id="UP001062846">
    <property type="component" value="Chromosome 7"/>
</dbReference>
<comment type="caution">
    <text evidence="1">The sequence shown here is derived from an EMBL/GenBank/DDBJ whole genome shotgun (WGS) entry which is preliminary data.</text>
</comment>
<keyword evidence="2" id="KW-1185">Reference proteome</keyword>
<evidence type="ECO:0000313" key="2">
    <source>
        <dbReference type="Proteomes" id="UP001062846"/>
    </source>
</evidence>
<organism evidence="1 2">
    <name type="scientific">Rhododendron molle</name>
    <name type="common">Chinese azalea</name>
    <name type="synonym">Azalea mollis</name>
    <dbReference type="NCBI Taxonomy" id="49168"/>
    <lineage>
        <taxon>Eukaryota</taxon>
        <taxon>Viridiplantae</taxon>
        <taxon>Streptophyta</taxon>
        <taxon>Embryophyta</taxon>
        <taxon>Tracheophyta</taxon>
        <taxon>Spermatophyta</taxon>
        <taxon>Magnoliopsida</taxon>
        <taxon>eudicotyledons</taxon>
        <taxon>Gunneridae</taxon>
        <taxon>Pentapetalae</taxon>
        <taxon>asterids</taxon>
        <taxon>Ericales</taxon>
        <taxon>Ericaceae</taxon>
        <taxon>Ericoideae</taxon>
        <taxon>Rhodoreae</taxon>
        <taxon>Rhododendron</taxon>
    </lineage>
</organism>
<sequence>MERGNGKRYSAPAALHVSAVYLGMSGLDCPFPKSKSFIAEMDNRIDRTTCVVQKVHYSTPGSWDERQPDSDGVRESTSEKVFLKGLEHGAVMNVLCPKITCQGVHHLCYKGHVWNPLNGQEICDFFFL</sequence>
<name>A0ACC0N0V8_RHOML</name>